<feature type="binding site" evidence="10">
    <location>
        <begin position="19"/>
        <end position="21"/>
    </location>
    <ligand>
        <name>substrate</name>
    </ligand>
</feature>
<dbReference type="InterPro" id="IPR036043">
    <property type="entry name" value="Phosphoglycerate_kinase_sf"/>
</dbReference>
<evidence type="ECO:0000256" key="3">
    <source>
        <dbReference type="ARBA" id="ARBA00008982"/>
    </source>
</evidence>
<evidence type="ECO:0000256" key="8">
    <source>
        <dbReference type="ARBA" id="ARBA00022777"/>
    </source>
</evidence>
<comment type="caution">
    <text evidence="13">The sequence shown here is derived from an EMBL/GenBank/DDBJ whole genome shotgun (WGS) entry which is preliminary data.</text>
</comment>
<dbReference type="GO" id="GO:0004618">
    <property type="term" value="F:phosphoglycerate kinase activity"/>
    <property type="evidence" value="ECO:0007669"/>
    <property type="project" value="UniProtKB-UniRule"/>
</dbReference>
<keyword evidence="10" id="KW-0324">Glycolysis</keyword>
<evidence type="ECO:0000256" key="2">
    <source>
        <dbReference type="ARBA" id="ARBA00004838"/>
    </source>
</evidence>
<evidence type="ECO:0000256" key="4">
    <source>
        <dbReference type="ARBA" id="ARBA00013061"/>
    </source>
</evidence>
<dbReference type="InterPro" id="IPR015824">
    <property type="entry name" value="Phosphoglycerate_kinase_N"/>
</dbReference>
<comment type="similarity">
    <text evidence="3 10 12">Belongs to the phosphoglycerate kinase family.</text>
</comment>
<dbReference type="PANTHER" id="PTHR11406:SF23">
    <property type="entry name" value="PHOSPHOGLYCERATE KINASE 1, CHLOROPLASTIC-RELATED"/>
    <property type="match status" value="1"/>
</dbReference>
<evidence type="ECO:0000256" key="7">
    <source>
        <dbReference type="ARBA" id="ARBA00022741"/>
    </source>
</evidence>
<evidence type="ECO:0000313" key="13">
    <source>
        <dbReference type="EMBL" id="OHA73629.1"/>
    </source>
</evidence>
<keyword evidence="9 10" id="KW-0067">ATP-binding</keyword>
<gene>
    <name evidence="10" type="primary">pgk</name>
    <name evidence="13" type="ORF">A3B24_00365</name>
</gene>
<dbReference type="EC" id="2.7.2.3" evidence="4 10"/>
<evidence type="ECO:0000256" key="6">
    <source>
        <dbReference type="ARBA" id="ARBA00022679"/>
    </source>
</evidence>
<comment type="catalytic activity">
    <reaction evidence="1 10 12">
        <text>(2R)-3-phosphoglycerate + ATP = (2R)-3-phospho-glyceroyl phosphate + ADP</text>
        <dbReference type="Rhea" id="RHEA:14801"/>
        <dbReference type="ChEBI" id="CHEBI:30616"/>
        <dbReference type="ChEBI" id="CHEBI:57604"/>
        <dbReference type="ChEBI" id="CHEBI:58272"/>
        <dbReference type="ChEBI" id="CHEBI:456216"/>
        <dbReference type="EC" id="2.7.2.3"/>
    </reaction>
</comment>
<evidence type="ECO:0000256" key="9">
    <source>
        <dbReference type="ARBA" id="ARBA00022840"/>
    </source>
</evidence>
<dbReference type="GO" id="GO:0006096">
    <property type="term" value="P:glycolytic process"/>
    <property type="evidence" value="ECO:0007669"/>
    <property type="project" value="UniProtKB-UniRule"/>
</dbReference>
<sequence>MKTVRDIPVQGKRVLVRCDFNVPLDARGDILNDFRIAQSLPTIQYLLEQGSRVVLMSHLGQPDETDPKKYSLIRVREALSLLLEKEVRLAPDCVGPETEKMVFELKEGEALLLENLRFHKEEKANDEAFAKQLASLGDVFINDAFSTSHRSHASIVGVQKFLPSAVGFLMEKEIANLEHFRRNPSHPFVVIVGGKKVKDKLSFIDEISKAADFVLLGNLIAKEAKTERVAFLHPEKIVFPLDGNPPDLEYDIGPKTEKLFLEKLKGAKSVFWAGPLGMTHEEEYAKGSLVLARAIVENKAFAVGGGGNLSAFLGEYGLRDKFSHVSTGGGASLAFLAREELPGLKVLGYYEEDHGNQESSKSGSPVKAGN</sequence>
<dbReference type="HAMAP" id="MF_00145">
    <property type="entry name" value="Phosphoglyc_kinase"/>
    <property type="match status" value="1"/>
</dbReference>
<feature type="binding site" evidence="10">
    <location>
        <position position="117"/>
    </location>
    <ligand>
        <name>substrate</name>
    </ligand>
</feature>
<comment type="subunit">
    <text evidence="10">Monomer.</text>
</comment>
<feature type="binding site" evidence="10">
    <location>
        <position position="35"/>
    </location>
    <ligand>
        <name>substrate</name>
    </ligand>
</feature>
<dbReference type="GO" id="GO:0006094">
    <property type="term" value="P:gluconeogenesis"/>
    <property type="evidence" value="ECO:0007669"/>
    <property type="project" value="TreeGrafter"/>
</dbReference>
<dbReference type="UniPathway" id="UPA00109">
    <property type="reaction ID" value="UER00185"/>
</dbReference>
<dbReference type="GO" id="GO:0005524">
    <property type="term" value="F:ATP binding"/>
    <property type="evidence" value="ECO:0007669"/>
    <property type="project" value="UniProtKB-KW"/>
</dbReference>
<evidence type="ECO:0000256" key="5">
    <source>
        <dbReference type="ARBA" id="ARBA00016471"/>
    </source>
</evidence>
<dbReference type="Pfam" id="PF00162">
    <property type="entry name" value="PGK"/>
    <property type="match status" value="2"/>
</dbReference>
<dbReference type="PROSITE" id="PS00111">
    <property type="entry name" value="PGLYCERATE_KINASE"/>
    <property type="match status" value="1"/>
</dbReference>
<dbReference type="InterPro" id="IPR015911">
    <property type="entry name" value="Phosphoglycerate_kinase_CS"/>
</dbReference>
<evidence type="ECO:0000256" key="10">
    <source>
        <dbReference type="HAMAP-Rule" id="MF_00145"/>
    </source>
</evidence>
<dbReference type="GO" id="GO:0043531">
    <property type="term" value="F:ADP binding"/>
    <property type="evidence" value="ECO:0007669"/>
    <property type="project" value="TreeGrafter"/>
</dbReference>
<name>A0A1G2RMN1_9BACT</name>
<evidence type="ECO:0000256" key="11">
    <source>
        <dbReference type="PIRSR" id="PIRSR000724-2"/>
    </source>
</evidence>
<keyword evidence="7 10" id="KW-0547">Nucleotide-binding</keyword>
<reference evidence="13 14" key="1">
    <citation type="journal article" date="2016" name="Nat. Commun.">
        <title>Thousands of microbial genomes shed light on interconnected biogeochemical processes in an aquifer system.</title>
        <authorList>
            <person name="Anantharaman K."/>
            <person name="Brown C.T."/>
            <person name="Hug L.A."/>
            <person name="Sharon I."/>
            <person name="Castelle C.J."/>
            <person name="Probst A.J."/>
            <person name="Thomas B.C."/>
            <person name="Singh A."/>
            <person name="Wilkins M.J."/>
            <person name="Karaoz U."/>
            <person name="Brodie E.L."/>
            <person name="Williams K.H."/>
            <person name="Hubbard S.S."/>
            <person name="Banfield J.F."/>
        </authorList>
    </citation>
    <scope>NUCLEOTIDE SEQUENCE [LARGE SCALE GENOMIC DNA]</scope>
</reference>
<dbReference type="InterPro" id="IPR001576">
    <property type="entry name" value="Phosphoglycerate_kinase"/>
</dbReference>
<evidence type="ECO:0000256" key="1">
    <source>
        <dbReference type="ARBA" id="ARBA00000642"/>
    </source>
</evidence>
<accession>A0A1G2RMN1</accession>
<dbReference type="GO" id="GO:0005829">
    <property type="term" value="C:cytosol"/>
    <property type="evidence" value="ECO:0007669"/>
    <property type="project" value="TreeGrafter"/>
</dbReference>
<dbReference type="AlphaFoldDB" id="A0A1G2RMN1"/>
<dbReference type="SUPFAM" id="SSF53748">
    <property type="entry name" value="Phosphoglycerate kinase"/>
    <property type="match status" value="1"/>
</dbReference>
<comment type="pathway">
    <text evidence="2 10">Carbohydrate degradation; glycolysis; pyruvate from D-glyceraldehyde 3-phosphate: step 2/5.</text>
</comment>
<dbReference type="PANTHER" id="PTHR11406">
    <property type="entry name" value="PHOSPHOGLYCERATE KINASE"/>
    <property type="match status" value="1"/>
</dbReference>
<comment type="caution">
    <text evidence="10">Lacks conserved residue(s) required for the propagation of feature annotation.</text>
</comment>
<evidence type="ECO:0000256" key="12">
    <source>
        <dbReference type="RuleBase" id="RU000532"/>
    </source>
</evidence>
<dbReference type="FunFam" id="3.40.50.1260:FF:000006">
    <property type="entry name" value="Phosphoglycerate kinase"/>
    <property type="match status" value="1"/>
</dbReference>
<keyword evidence="6 10" id="KW-0808">Transferase</keyword>
<organism evidence="13 14">
    <name type="scientific">Candidatus Wildermuthbacteria bacterium RIFCSPLOWO2_01_FULL_48_16</name>
    <dbReference type="NCBI Taxonomy" id="1802461"/>
    <lineage>
        <taxon>Bacteria</taxon>
        <taxon>Candidatus Wildermuthiibacteriota</taxon>
    </lineage>
</organism>
<dbReference type="PRINTS" id="PR00477">
    <property type="entry name" value="PHGLYCKINASE"/>
</dbReference>
<feature type="binding site" evidence="10 11">
    <location>
        <position position="200"/>
    </location>
    <ligand>
        <name>ATP</name>
        <dbReference type="ChEBI" id="CHEBI:30616"/>
    </ligand>
</feature>
<proteinExistence type="inferred from homology"/>
<dbReference type="PIRSF" id="PIRSF000724">
    <property type="entry name" value="Pgk"/>
    <property type="match status" value="1"/>
</dbReference>
<keyword evidence="8 10" id="KW-0418">Kinase</keyword>
<evidence type="ECO:0000313" key="14">
    <source>
        <dbReference type="Proteomes" id="UP000176917"/>
    </source>
</evidence>
<keyword evidence="10" id="KW-0963">Cytoplasm</keyword>
<protein>
    <recommendedName>
        <fullName evidence="5 10">Phosphoglycerate kinase</fullName>
        <ecNumber evidence="4 10">2.7.2.3</ecNumber>
    </recommendedName>
</protein>
<dbReference type="EMBL" id="MHUG01000010">
    <property type="protein sequence ID" value="OHA73629.1"/>
    <property type="molecule type" value="Genomic_DNA"/>
</dbReference>
<dbReference type="STRING" id="1802461.A3B24_00365"/>
<feature type="binding site" evidence="10">
    <location>
        <position position="150"/>
    </location>
    <ligand>
        <name>substrate</name>
    </ligand>
</feature>
<comment type="subcellular location">
    <subcellularLocation>
        <location evidence="10">Cytoplasm</location>
    </subcellularLocation>
</comment>
<dbReference type="Gene3D" id="3.40.50.1260">
    <property type="entry name" value="Phosphoglycerate kinase, N-terminal domain"/>
    <property type="match status" value="3"/>
</dbReference>
<dbReference type="Proteomes" id="UP000176917">
    <property type="component" value="Unassembled WGS sequence"/>
</dbReference>